<dbReference type="InterPro" id="IPR032466">
    <property type="entry name" value="Metal_Hydrolase"/>
</dbReference>
<keyword evidence="3" id="KW-1185">Reference proteome</keyword>
<dbReference type="Gene3D" id="3.10.310.70">
    <property type="match status" value="1"/>
</dbReference>
<feature type="domain" description="Amidohydrolase 3" evidence="1">
    <location>
        <begin position="53"/>
        <end position="517"/>
    </location>
</feature>
<evidence type="ECO:0000313" key="3">
    <source>
        <dbReference type="Proteomes" id="UP000652074"/>
    </source>
</evidence>
<dbReference type="Pfam" id="PF07969">
    <property type="entry name" value="Amidohydro_3"/>
    <property type="match status" value="1"/>
</dbReference>
<accession>A0ABX1MLY9</accession>
<comment type="caution">
    <text evidence="2">The sequence shown here is derived from an EMBL/GenBank/DDBJ whole genome shotgun (WGS) entry which is preliminary data.</text>
</comment>
<organism evidence="2 3">
    <name type="scientific">Aromatoleum petrolei</name>
    <dbReference type="NCBI Taxonomy" id="76116"/>
    <lineage>
        <taxon>Bacteria</taxon>
        <taxon>Pseudomonadati</taxon>
        <taxon>Pseudomonadota</taxon>
        <taxon>Betaproteobacteria</taxon>
        <taxon>Rhodocyclales</taxon>
        <taxon>Rhodocyclaceae</taxon>
        <taxon>Aromatoleum</taxon>
    </lineage>
</organism>
<gene>
    <name evidence="2" type="ORF">GPA26_10860</name>
</gene>
<dbReference type="PANTHER" id="PTHR22642">
    <property type="entry name" value="IMIDAZOLONEPROPIONASE"/>
    <property type="match status" value="1"/>
</dbReference>
<dbReference type="Proteomes" id="UP000652074">
    <property type="component" value="Unassembled WGS sequence"/>
</dbReference>
<dbReference type="SUPFAM" id="SSF51338">
    <property type="entry name" value="Composite domain of metallo-dependent hydrolases"/>
    <property type="match status" value="1"/>
</dbReference>
<dbReference type="SUPFAM" id="SSF51556">
    <property type="entry name" value="Metallo-dependent hydrolases"/>
    <property type="match status" value="1"/>
</dbReference>
<dbReference type="InterPro" id="IPR013108">
    <property type="entry name" value="Amidohydro_3"/>
</dbReference>
<reference evidence="2 3" key="1">
    <citation type="submission" date="2019-12" db="EMBL/GenBank/DDBJ databases">
        <title>Comparative genomics gives insights into the taxonomy of the Azoarcus-Aromatoleum group and reveals separate origins of nif in the plant-associated Azoarcus and non-plant-associated Aromatoleum sub-groups.</title>
        <authorList>
            <person name="Lafos M."/>
            <person name="Maluk M."/>
            <person name="Batista M."/>
            <person name="Junghare M."/>
            <person name="Carmona M."/>
            <person name="Faoro H."/>
            <person name="Cruz L.M."/>
            <person name="Battistoni F."/>
            <person name="De Souza E."/>
            <person name="Pedrosa F."/>
            <person name="Chen W.-M."/>
            <person name="Poole P.S."/>
            <person name="Dixon R.A."/>
            <person name="James E.K."/>
        </authorList>
    </citation>
    <scope>NUCLEOTIDE SEQUENCE [LARGE SCALE GENOMIC DNA]</scope>
    <source>
        <strain evidence="2 3">ToN1</strain>
    </source>
</reference>
<proteinExistence type="predicted"/>
<name>A0ABX1MLY9_9RHOO</name>
<dbReference type="Gene3D" id="3.20.20.140">
    <property type="entry name" value="Metal-dependent hydrolases"/>
    <property type="match status" value="1"/>
</dbReference>
<dbReference type="Gene3D" id="2.30.40.10">
    <property type="entry name" value="Urease, subunit C, domain 1"/>
    <property type="match status" value="1"/>
</dbReference>
<dbReference type="RefSeq" id="WP_169206352.1">
    <property type="nucleotide sequence ID" value="NZ_CP059560.1"/>
</dbReference>
<evidence type="ECO:0000259" key="1">
    <source>
        <dbReference type="Pfam" id="PF07969"/>
    </source>
</evidence>
<protein>
    <submittedName>
        <fullName evidence="2">Amidohydrolase family protein</fullName>
    </submittedName>
</protein>
<dbReference type="EMBL" id="WTVR01000018">
    <property type="protein sequence ID" value="NMF88972.1"/>
    <property type="molecule type" value="Genomic_DNA"/>
</dbReference>
<dbReference type="InterPro" id="IPR011059">
    <property type="entry name" value="Metal-dep_hydrolase_composite"/>
</dbReference>
<sequence>MNADLILFNLVAFTPEWMPGRRANDLIAVRDGRILYVGDQFARAALAGPQTRLVDCQGRTVIPGFNDAHCHPVALAMTTRYVDCASPAVSDIAGLIDAIRSRAADTGYGHWLRAANCDPTRLAEQRLPTRWELDQAAPGQPVIVVERAGQYCVLNSRALALCGIDESAVSSDAGIVHREHTSGRLNGVVSGNHAQVAQAIPPLASDEIEAGLRTANRIFLECGITSLQDTSWSNTPAHWHAMVDYKRRGLISPRISLFTGADSVDAFAELGMRTGSTHPDCPPEELRLGAAKIALDESTGDPEPAQELIDATALTAHRAGFQLAFHVPDLTLLDRSLNTLAWLDQAGLAPRLRPRFEHCPACPTGWLDRVAQSGAIVVAQPGLLPLAAQALNAREPDPAHPALFPFRSFLRHRIPLAFGSDAPLVSCVPLEGLKAAVSRRDGAGRGVAVDEAITAADALRLYTRGGACAAGDENATGTIEAGRRADLVLVEGAGEWATADDLARAQVVMTLIGGKIVWAR</sequence>
<dbReference type="PANTHER" id="PTHR22642:SF2">
    <property type="entry name" value="PROTEIN LONG AFTER FAR-RED 3"/>
    <property type="match status" value="1"/>
</dbReference>
<evidence type="ECO:0000313" key="2">
    <source>
        <dbReference type="EMBL" id="NMF88972.1"/>
    </source>
</evidence>